<organism evidence="5 6">
    <name type="scientific">Nakamurella flavida</name>
    <dbReference type="NCBI Taxonomy" id="363630"/>
    <lineage>
        <taxon>Bacteria</taxon>
        <taxon>Bacillati</taxon>
        <taxon>Actinomycetota</taxon>
        <taxon>Actinomycetes</taxon>
        <taxon>Nakamurellales</taxon>
        <taxon>Nakamurellaceae</taxon>
        <taxon>Nakamurella</taxon>
    </lineage>
</organism>
<dbReference type="CDD" id="cd00267">
    <property type="entry name" value="ABC_ATPase"/>
    <property type="match status" value="1"/>
</dbReference>
<dbReference type="InterPro" id="IPR003593">
    <property type="entry name" value="AAA+_ATPase"/>
</dbReference>
<proteinExistence type="predicted"/>
<dbReference type="GO" id="GO:0005524">
    <property type="term" value="F:ATP binding"/>
    <property type="evidence" value="ECO:0007669"/>
    <property type="project" value="UniProtKB-KW"/>
</dbReference>
<feature type="compositionally biased region" description="Low complexity" evidence="3">
    <location>
        <begin position="420"/>
        <end position="430"/>
    </location>
</feature>
<dbReference type="SMART" id="SM00382">
    <property type="entry name" value="AAA"/>
    <property type="match status" value="1"/>
</dbReference>
<dbReference type="Proteomes" id="UP000663801">
    <property type="component" value="Unassembled WGS sequence"/>
</dbReference>
<dbReference type="SUPFAM" id="SSF52540">
    <property type="entry name" value="P-loop containing nucleoside triphosphate hydrolases"/>
    <property type="match status" value="1"/>
</dbReference>
<dbReference type="GO" id="GO:0022857">
    <property type="term" value="F:transmembrane transporter activity"/>
    <property type="evidence" value="ECO:0007669"/>
    <property type="project" value="TreeGrafter"/>
</dbReference>
<evidence type="ECO:0000256" key="3">
    <source>
        <dbReference type="SAM" id="MobiDB-lite"/>
    </source>
</evidence>
<dbReference type="InterPro" id="IPR003439">
    <property type="entry name" value="ABC_transporter-like_ATP-bd"/>
</dbReference>
<dbReference type="PANTHER" id="PTHR24220:SF684">
    <property type="entry name" value="FE(3+) IONS IMPORT ATP-BINDING PROTEIN FBPC"/>
    <property type="match status" value="1"/>
</dbReference>
<accession>A0A939C5I9</accession>
<dbReference type="RefSeq" id="WP_205256320.1">
    <property type="nucleotide sequence ID" value="NZ_BAAAPV010000001.1"/>
</dbReference>
<gene>
    <name evidence="5" type="ORF">JL107_07265</name>
</gene>
<dbReference type="PROSITE" id="PS50893">
    <property type="entry name" value="ABC_TRANSPORTER_2"/>
    <property type="match status" value="1"/>
</dbReference>
<dbReference type="InterPro" id="IPR015854">
    <property type="entry name" value="ABC_transpr_LolD-like"/>
</dbReference>
<evidence type="ECO:0000256" key="1">
    <source>
        <dbReference type="ARBA" id="ARBA00022741"/>
    </source>
</evidence>
<feature type="compositionally biased region" description="Pro residues" evidence="3">
    <location>
        <begin position="393"/>
        <end position="402"/>
    </location>
</feature>
<dbReference type="AlphaFoldDB" id="A0A939C5I9"/>
<reference evidence="5" key="1">
    <citation type="submission" date="2021-01" db="EMBL/GenBank/DDBJ databases">
        <title>KCTC 19127 draft genome.</title>
        <authorList>
            <person name="An D."/>
        </authorList>
    </citation>
    <scope>NUCLEOTIDE SEQUENCE</scope>
    <source>
        <strain evidence="5">KCTC 19127</strain>
    </source>
</reference>
<protein>
    <submittedName>
        <fullName evidence="5">ATP-binding cassette domain-containing protein</fullName>
    </submittedName>
</protein>
<feature type="region of interest" description="Disordered" evidence="3">
    <location>
        <begin position="1"/>
        <end position="103"/>
    </location>
</feature>
<keyword evidence="2 5" id="KW-0067">ATP-binding</keyword>
<evidence type="ECO:0000256" key="2">
    <source>
        <dbReference type="ARBA" id="ARBA00022840"/>
    </source>
</evidence>
<keyword evidence="1" id="KW-0547">Nucleotide-binding</keyword>
<dbReference type="PANTHER" id="PTHR24220">
    <property type="entry name" value="IMPORT ATP-BINDING PROTEIN"/>
    <property type="match status" value="1"/>
</dbReference>
<feature type="compositionally biased region" description="Low complexity" evidence="3">
    <location>
        <begin position="41"/>
        <end position="53"/>
    </location>
</feature>
<dbReference type="Gene3D" id="3.40.50.300">
    <property type="entry name" value="P-loop containing nucleotide triphosphate hydrolases"/>
    <property type="match status" value="1"/>
</dbReference>
<evidence type="ECO:0000313" key="5">
    <source>
        <dbReference type="EMBL" id="MBM9476237.1"/>
    </source>
</evidence>
<evidence type="ECO:0000313" key="6">
    <source>
        <dbReference type="Proteomes" id="UP000663801"/>
    </source>
</evidence>
<keyword evidence="6" id="KW-1185">Reference proteome</keyword>
<dbReference type="GO" id="GO:0005886">
    <property type="term" value="C:plasma membrane"/>
    <property type="evidence" value="ECO:0007669"/>
    <property type="project" value="TreeGrafter"/>
</dbReference>
<feature type="domain" description="ABC transporter" evidence="4">
    <location>
        <begin position="125"/>
        <end position="357"/>
    </location>
</feature>
<feature type="compositionally biased region" description="Low complexity" evidence="3">
    <location>
        <begin position="437"/>
        <end position="447"/>
    </location>
</feature>
<dbReference type="EMBL" id="JAERWL010000006">
    <property type="protein sequence ID" value="MBM9476237.1"/>
    <property type="molecule type" value="Genomic_DNA"/>
</dbReference>
<comment type="caution">
    <text evidence="5">The sequence shown here is derived from an EMBL/GenBank/DDBJ whole genome shotgun (WGS) entry which is preliminary data.</text>
</comment>
<dbReference type="InterPro" id="IPR027417">
    <property type="entry name" value="P-loop_NTPase"/>
</dbReference>
<feature type="compositionally biased region" description="Basic and acidic residues" evidence="3">
    <location>
        <begin position="54"/>
        <end position="64"/>
    </location>
</feature>
<dbReference type="Pfam" id="PF00005">
    <property type="entry name" value="ABC_tran"/>
    <property type="match status" value="1"/>
</dbReference>
<name>A0A939C5I9_9ACTN</name>
<dbReference type="GO" id="GO:0016887">
    <property type="term" value="F:ATP hydrolysis activity"/>
    <property type="evidence" value="ECO:0007669"/>
    <property type="project" value="InterPro"/>
</dbReference>
<sequence>MGLFSKRAARAGQHRADPEQAELTDPGVQDGVPPLGPPASGPTDGPDGAGPADPAERAGRHEAADPVPPTALAWSAPMEAPPLASPSQGPVGIDPPDGAPTELVAPVDAPVEIVPVGVARPEPALQATGLGVAADGQWIFQGVELLVRRATVAAVVGPQGSGRSSLLLAVTGRLAVTAGTAAVAGVLAITDAPAVRQLTAVARLGDVVALEASLTVAESVDERCLIDGVRTSAGRVRYAEAARVLGLAVPEYLLVRDLTQEEATLLAVAVACVRPSDLIVLDDLDRGLDAPAQHRVAKALSRLSLVGPAVLVSTVDGWPVKNVVATMITLPPRDRTALIRPVEAVVVVPVAAPASIPPVVDPSSAAAAGAAPESVAPPPPASPDGPIVADPAFAPPEPPVEPPTELLARPELPAGPPTAPVAFPVAASAGTDPATRTPNTGTPNTGTESKDAR</sequence>
<feature type="region of interest" description="Disordered" evidence="3">
    <location>
        <begin position="369"/>
        <end position="453"/>
    </location>
</feature>
<evidence type="ECO:0000259" key="4">
    <source>
        <dbReference type="PROSITE" id="PS50893"/>
    </source>
</evidence>